<dbReference type="InterPro" id="IPR050113">
    <property type="entry name" value="Ub_conjugating_enzyme"/>
</dbReference>
<dbReference type="SUPFAM" id="SSF54495">
    <property type="entry name" value="UBC-like"/>
    <property type="match status" value="1"/>
</dbReference>
<accession>A0A8J5MM91</accession>
<reference evidence="4" key="1">
    <citation type="journal article" date="2021" name="Sci. Adv.">
        <title>The American lobster genome reveals insights on longevity, neural, and immune adaptations.</title>
        <authorList>
            <person name="Polinski J.M."/>
            <person name="Zimin A.V."/>
            <person name="Clark K.F."/>
            <person name="Kohn A.B."/>
            <person name="Sadowski N."/>
            <person name="Timp W."/>
            <person name="Ptitsyn A."/>
            <person name="Khanna P."/>
            <person name="Romanova D.Y."/>
            <person name="Williams P."/>
            <person name="Greenwood S.J."/>
            <person name="Moroz L.L."/>
            <person name="Walt D.R."/>
            <person name="Bodnar A.G."/>
        </authorList>
    </citation>
    <scope>NUCLEOTIDE SEQUENCE</scope>
    <source>
        <strain evidence="4">GMGI-L3</strain>
    </source>
</reference>
<proteinExistence type="predicted"/>
<dbReference type="InterPro" id="IPR000608">
    <property type="entry name" value="UBC"/>
</dbReference>
<gene>
    <name evidence="4" type="primary">Ube2j1-L</name>
    <name evidence="4" type="ORF">Hamer_G006583</name>
</gene>
<dbReference type="EMBL" id="JAHLQT010039062">
    <property type="protein sequence ID" value="KAG7156604.1"/>
    <property type="molecule type" value="Genomic_DNA"/>
</dbReference>
<dbReference type="CDD" id="cd23799">
    <property type="entry name" value="UBCc_UBE2J"/>
    <property type="match status" value="1"/>
</dbReference>
<comment type="caution">
    <text evidence="4">The sequence shown here is derived from an EMBL/GenBank/DDBJ whole genome shotgun (WGS) entry which is preliminary data.</text>
</comment>
<evidence type="ECO:0000259" key="3">
    <source>
        <dbReference type="PROSITE" id="PS50127"/>
    </source>
</evidence>
<evidence type="ECO:0000313" key="4">
    <source>
        <dbReference type="EMBL" id="KAG7156604.1"/>
    </source>
</evidence>
<name>A0A8J5MM91_HOMAM</name>
<organism evidence="4 5">
    <name type="scientific">Homarus americanus</name>
    <name type="common">American lobster</name>
    <dbReference type="NCBI Taxonomy" id="6706"/>
    <lineage>
        <taxon>Eukaryota</taxon>
        <taxon>Metazoa</taxon>
        <taxon>Ecdysozoa</taxon>
        <taxon>Arthropoda</taxon>
        <taxon>Crustacea</taxon>
        <taxon>Multicrustacea</taxon>
        <taxon>Malacostraca</taxon>
        <taxon>Eumalacostraca</taxon>
        <taxon>Eucarida</taxon>
        <taxon>Decapoda</taxon>
        <taxon>Pleocyemata</taxon>
        <taxon>Astacidea</taxon>
        <taxon>Nephropoidea</taxon>
        <taxon>Nephropidae</taxon>
        <taxon>Homarus</taxon>
    </lineage>
</organism>
<dbReference type="FunFam" id="3.10.110.10:FF:000086">
    <property type="entry name" value="Ubiquitin-conjugating enzyme E2 J1"/>
    <property type="match status" value="1"/>
</dbReference>
<keyword evidence="2" id="KW-0472">Membrane</keyword>
<dbReference type="Proteomes" id="UP000747542">
    <property type="component" value="Unassembled WGS sequence"/>
</dbReference>
<dbReference type="Gene3D" id="3.10.110.10">
    <property type="entry name" value="Ubiquitin Conjugating Enzyme"/>
    <property type="match status" value="1"/>
</dbReference>
<keyword evidence="2" id="KW-0812">Transmembrane</keyword>
<keyword evidence="5" id="KW-1185">Reference proteome</keyword>
<sequence length="342" mass="37442">MFNFNDDAMTAAPHYRTMESSYNSRCPAKELHEATEEYFAQPLDDNLFEWHFTVRGPADSEFDGGVYHGRIIMPADYPMKPPNIIFLTPNGRFETNKKICLSISGHHPETWQPSWSIRTALLAIIGFMPTPANGTIGSLDYTANERAKLAKKSLEFECPQCGCVSAQLKERTSDNKELQEEAREVMGQVVVTVRVENKEGSEEPTTPVSEDSSINNSSTDLTASCNQPTADALFDSPPEPPANTKTESNMPQATSQITLPGNSASAGSLSAPAVDPAPEILMEGIAAHNGRRNPVSSVAVSSQGYLYNMILTSAIFLFIGLVMRRIFLLEGDTSEELDDVLL</sequence>
<feature type="compositionally biased region" description="Polar residues" evidence="1">
    <location>
        <begin position="243"/>
        <end position="268"/>
    </location>
</feature>
<evidence type="ECO:0000313" key="5">
    <source>
        <dbReference type="Proteomes" id="UP000747542"/>
    </source>
</evidence>
<keyword evidence="2" id="KW-1133">Transmembrane helix</keyword>
<dbReference type="SMART" id="SM00212">
    <property type="entry name" value="UBCc"/>
    <property type="match status" value="1"/>
</dbReference>
<dbReference type="PROSITE" id="PS50127">
    <property type="entry name" value="UBC_2"/>
    <property type="match status" value="1"/>
</dbReference>
<dbReference type="Pfam" id="PF00179">
    <property type="entry name" value="UQ_con"/>
    <property type="match status" value="1"/>
</dbReference>
<feature type="transmembrane region" description="Helical" evidence="2">
    <location>
        <begin position="305"/>
        <end position="323"/>
    </location>
</feature>
<protein>
    <submittedName>
        <fullName evidence="4">Ubiquitin-conjugating enzyme E2 J1-like</fullName>
    </submittedName>
</protein>
<dbReference type="AlphaFoldDB" id="A0A8J5MM91"/>
<evidence type="ECO:0000256" key="1">
    <source>
        <dbReference type="SAM" id="MobiDB-lite"/>
    </source>
</evidence>
<dbReference type="InterPro" id="IPR016135">
    <property type="entry name" value="UBQ-conjugating_enzyme/RWD"/>
</dbReference>
<feature type="compositionally biased region" description="Polar residues" evidence="1">
    <location>
        <begin position="203"/>
        <end position="229"/>
    </location>
</feature>
<evidence type="ECO:0000256" key="2">
    <source>
        <dbReference type="SAM" id="Phobius"/>
    </source>
</evidence>
<feature type="region of interest" description="Disordered" evidence="1">
    <location>
        <begin position="194"/>
        <end position="271"/>
    </location>
</feature>
<feature type="domain" description="UBC core" evidence="3">
    <location>
        <begin position="13"/>
        <end position="169"/>
    </location>
</feature>
<dbReference type="PANTHER" id="PTHR24067">
    <property type="entry name" value="UBIQUITIN-CONJUGATING ENZYME E2"/>
    <property type="match status" value="1"/>
</dbReference>